<name>A0ABS5GJP1_9BRAD</name>
<dbReference type="Proteomes" id="UP001314635">
    <property type="component" value="Unassembled WGS sequence"/>
</dbReference>
<keyword evidence="2" id="KW-0472">Membrane</keyword>
<organism evidence="4 5">
    <name type="scientific">Bradyrhizobium denitrificans</name>
    <dbReference type="NCBI Taxonomy" id="2734912"/>
    <lineage>
        <taxon>Bacteria</taxon>
        <taxon>Pseudomonadati</taxon>
        <taxon>Pseudomonadota</taxon>
        <taxon>Alphaproteobacteria</taxon>
        <taxon>Hyphomicrobiales</taxon>
        <taxon>Nitrobacteraceae</taxon>
        <taxon>Bradyrhizobium</taxon>
    </lineage>
</organism>
<comment type="caution">
    <text evidence="4">The sequence shown here is derived from an EMBL/GenBank/DDBJ whole genome shotgun (WGS) entry which is preliminary data.</text>
</comment>
<gene>
    <name evidence="4" type="ORF">JQ619_37995</name>
</gene>
<keyword evidence="5" id="KW-1185">Reference proteome</keyword>
<feature type="region of interest" description="Disordered" evidence="1">
    <location>
        <begin position="137"/>
        <end position="207"/>
    </location>
</feature>
<feature type="domain" description="Tlde1" evidence="3">
    <location>
        <begin position="293"/>
        <end position="389"/>
    </location>
</feature>
<sequence length="399" mass="42002">MSNSRAALAARNRRKSSLTAFSHKLIGGAAIACLIGGCAVTVYTKIIAADAYPTLGSIEQDEPVVRPAPRLATRSASDAVSDAFSAFPQSAPVTSVAAITPQMFNDRFGAAVPQGVASNAAAGAPPLPKFAEAAPLQPETKQAETKQAETKQAETKPAEPAKVAEAPKKDARPPMRLALANTNAKPTAQPQAATPAQAAEANGPKDGFSLRAMTERAKAAVLSIAGERHSIQEKLWGKPENQDGGLLAYASADSNITATMAKDPTRGGRPPYDLSTAVYDISAKAVYLPDGTKLEAHSGLGENLDNPHSEKIKMRGVTPPHIYELKPREALFHGVPALRLNPIGGEDAIHGRNGLLAHTFMLGPNGDSNGCVSFRDYYAFLDAYKNKGIRKLAVLARID</sequence>
<feature type="compositionally biased region" description="Basic and acidic residues" evidence="1">
    <location>
        <begin position="141"/>
        <end position="159"/>
    </location>
</feature>
<reference evidence="5" key="1">
    <citation type="journal article" date="2021" name="ISME J.">
        <title>Evolutionary origin and ecological implication of a unique nif island in free-living Bradyrhizobium lineages.</title>
        <authorList>
            <person name="Tao J."/>
        </authorList>
    </citation>
    <scope>NUCLEOTIDE SEQUENCE [LARGE SCALE GENOMIC DNA]</scope>
    <source>
        <strain evidence="5">SZCCT0094</strain>
    </source>
</reference>
<accession>A0ABS5GJP1</accession>
<dbReference type="InterPro" id="IPR021225">
    <property type="entry name" value="Tlde1_dom"/>
</dbReference>
<evidence type="ECO:0000256" key="1">
    <source>
        <dbReference type="SAM" id="MobiDB-lite"/>
    </source>
</evidence>
<dbReference type="RefSeq" id="WP_172244184.1">
    <property type="nucleotide sequence ID" value="NZ_JABFDP010000067.1"/>
</dbReference>
<evidence type="ECO:0000259" key="3">
    <source>
        <dbReference type="Pfam" id="PF10908"/>
    </source>
</evidence>
<feature type="transmembrane region" description="Helical" evidence="2">
    <location>
        <begin position="21"/>
        <end position="43"/>
    </location>
</feature>
<dbReference type="Pfam" id="PF10908">
    <property type="entry name" value="Tlde1_dom"/>
    <property type="match status" value="1"/>
</dbReference>
<proteinExistence type="predicted"/>
<evidence type="ECO:0000313" key="4">
    <source>
        <dbReference type="EMBL" id="MBR1141552.1"/>
    </source>
</evidence>
<protein>
    <submittedName>
        <fullName evidence="4">DUF2778 domain-containing protein</fullName>
    </submittedName>
</protein>
<feature type="compositionally biased region" description="Low complexity" evidence="1">
    <location>
        <begin position="182"/>
        <end position="201"/>
    </location>
</feature>
<keyword evidence="2" id="KW-0812">Transmembrane</keyword>
<dbReference type="EMBL" id="JAFCLK010000074">
    <property type="protein sequence ID" value="MBR1141552.1"/>
    <property type="molecule type" value="Genomic_DNA"/>
</dbReference>
<keyword evidence="2" id="KW-1133">Transmembrane helix</keyword>
<evidence type="ECO:0000313" key="5">
    <source>
        <dbReference type="Proteomes" id="UP001314635"/>
    </source>
</evidence>
<evidence type="ECO:0000256" key="2">
    <source>
        <dbReference type="SAM" id="Phobius"/>
    </source>
</evidence>